<dbReference type="RefSeq" id="XP_026598964.1">
    <property type="nucleotide sequence ID" value="XM_026752521.1"/>
</dbReference>
<dbReference type="GeneID" id="38120875"/>
<reference evidence="1 2" key="1">
    <citation type="journal article" date="2018" name="IMA Fungus">
        <title>IMA Genome-F 9: Draft genome sequence of Annulohypoxylon stygium, Aspergillus mulundensis, Berkeleyomyces basicola (syn. Thielaviopsis basicola), Ceratocystis smalleyi, two Cercospora beticola strains, Coleophoma cylindrospora, Fusarium fracticaudum, Phialophora cf. hyalina, and Morchella septimelata.</title>
        <authorList>
            <person name="Wingfield B.D."/>
            <person name="Bills G.F."/>
            <person name="Dong Y."/>
            <person name="Huang W."/>
            <person name="Nel W.J."/>
            <person name="Swalarsk-Parry B.S."/>
            <person name="Vaghefi N."/>
            <person name="Wilken P.M."/>
            <person name="An Z."/>
            <person name="de Beer Z.W."/>
            <person name="De Vos L."/>
            <person name="Chen L."/>
            <person name="Duong T.A."/>
            <person name="Gao Y."/>
            <person name="Hammerbacher A."/>
            <person name="Kikkert J.R."/>
            <person name="Li Y."/>
            <person name="Li H."/>
            <person name="Li K."/>
            <person name="Li Q."/>
            <person name="Liu X."/>
            <person name="Ma X."/>
            <person name="Naidoo K."/>
            <person name="Pethybridge S.J."/>
            <person name="Sun J."/>
            <person name="Steenkamp E.T."/>
            <person name="van der Nest M.A."/>
            <person name="van Wyk S."/>
            <person name="Wingfield M.J."/>
            <person name="Xiong C."/>
            <person name="Yue Q."/>
            <person name="Zhang X."/>
        </authorList>
    </citation>
    <scope>NUCLEOTIDE SEQUENCE [LARGE SCALE GENOMIC DNA]</scope>
    <source>
        <strain evidence="1 2">DSM 5745</strain>
    </source>
</reference>
<dbReference type="SUPFAM" id="SSF47616">
    <property type="entry name" value="GST C-terminal domain-like"/>
    <property type="match status" value="1"/>
</dbReference>
<dbReference type="AlphaFoldDB" id="A0A3D8QJ35"/>
<evidence type="ECO:0000313" key="1">
    <source>
        <dbReference type="EMBL" id="RDW61833.1"/>
    </source>
</evidence>
<dbReference type="EMBL" id="PVWQ01000016">
    <property type="protein sequence ID" value="RDW61833.1"/>
    <property type="molecule type" value="Genomic_DNA"/>
</dbReference>
<keyword evidence="2" id="KW-1185">Reference proteome</keyword>
<proteinExistence type="predicted"/>
<sequence length="321" mass="35784">MTLLPTTAMPTFTSKPWLLYAYPWQPYPRRLVIYLRERNIPSSLVTVVNVSDVQFGAKVPAGFPPKPPGSLPILAIPKEKEPKPPTQGAAAEFLFIKQSIAIMEFLEEACNAGRYGFPKLDAPLALPLNEPLPSAGTTGGIAGDTEADAASRALLAARHSELLSLANGLTETWNPVRTFGSGTGTMRIPTAAKEMLGWTRRGLLAVENWFEENRYDGGLRYDDDGNPGKRQRQATIAEIVLFQFLEFTDYCYGVDMTRSSGKTVVDVYGREVVEDFPRLRRFYEEFATRPSVRRCAEVGDVPHERWVGMMRDWSEGIFEGK</sequence>
<dbReference type="InterPro" id="IPR036282">
    <property type="entry name" value="Glutathione-S-Trfase_C_sf"/>
</dbReference>
<evidence type="ECO:0000313" key="2">
    <source>
        <dbReference type="Proteomes" id="UP000256690"/>
    </source>
</evidence>
<dbReference type="Gene3D" id="3.40.30.10">
    <property type="entry name" value="Glutaredoxin"/>
    <property type="match status" value="1"/>
</dbReference>
<dbReference type="STRING" id="1810919.A0A3D8QJ35"/>
<protein>
    <recommendedName>
        <fullName evidence="3">GST N-terminal domain-containing protein</fullName>
    </recommendedName>
</protein>
<dbReference type="Proteomes" id="UP000256690">
    <property type="component" value="Unassembled WGS sequence"/>
</dbReference>
<name>A0A3D8QJ35_9EURO</name>
<evidence type="ECO:0008006" key="3">
    <source>
        <dbReference type="Google" id="ProtNLM"/>
    </source>
</evidence>
<comment type="caution">
    <text evidence="1">The sequence shown here is derived from an EMBL/GenBank/DDBJ whole genome shotgun (WGS) entry which is preliminary data.</text>
</comment>
<accession>A0A3D8QJ35</accession>
<organism evidence="1 2">
    <name type="scientific">Aspergillus mulundensis</name>
    <dbReference type="NCBI Taxonomy" id="1810919"/>
    <lineage>
        <taxon>Eukaryota</taxon>
        <taxon>Fungi</taxon>
        <taxon>Dikarya</taxon>
        <taxon>Ascomycota</taxon>
        <taxon>Pezizomycotina</taxon>
        <taxon>Eurotiomycetes</taxon>
        <taxon>Eurotiomycetidae</taxon>
        <taxon>Eurotiales</taxon>
        <taxon>Aspergillaceae</taxon>
        <taxon>Aspergillus</taxon>
        <taxon>Aspergillus subgen. Nidulantes</taxon>
    </lineage>
</organism>
<gene>
    <name evidence="1" type="ORF">DSM5745_10505</name>
</gene>
<dbReference type="OrthoDB" id="3587182at2759"/>